<dbReference type="Gene3D" id="3.30.160.60">
    <property type="entry name" value="Classic Zinc Finger"/>
    <property type="match status" value="5"/>
</dbReference>
<dbReference type="SUPFAM" id="SSF57667">
    <property type="entry name" value="beta-beta-alpha zinc fingers"/>
    <property type="match status" value="4"/>
</dbReference>
<keyword evidence="6" id="KW-0238">DNA-binding</keyword>
<feature type="compositionally biased region" description="Basic residues" evidence="10">
    <location>
        <begin position="303"/>
        <end position="318"/>
    </location>
</feature>
<evidence type="ECO:0000256" key="6">
    <source>
        <dbReference type="ARBA" id="ARBA00023125"/>
    </source>
</evidence>
<feature type="compositionally biased region" description="Acidic residues" evidence="10">
    <location>
        <begin position="215"/>
        <end position="225"/>
    </location>
</feature>
<dbReference type="InterPro" id="IPR017956">
    <property type="entry name" value="AT_hook_DNA-bd_motif"/>
</dbReference>
<dbReference type="GO" id="GO:0005634">
    <property type="term" value="C:nucleus"/>
    <property type="evidence" value="ECO:0007669"/>
    <property type="project" value="UniProtKB-SubCell"/>
</dbReference>
<keyword evidence="4 8" id="KW-0863">Zinc-finger</keyword>
<keyword evidence="3" id="KW-0677">Repeat</keyword>
<evidence type="ECO:0000256" key="9">
    <source>
        <dbReference type="PROSITE-ProRule" id="PRU01263"/>
    </source>
</evidence>
<protein>
    <submittedName>
        <fullName evidence="13">PR domain zinc finger protein 5</fullName>
    </submittedName>
</protein>
<keyword evidence="7" id="KW-0539">Nucleus</keyword>
<keyword evidence="5 9" id="KW-0862">Zinc</keyword>
<dbReference type="GO" id="GO:0008270">
    <property type="term" value="F:zinc ion binding"/>
    <property type="evidence" value="ECO:0007669"/>
    <property type="project" value="UniProtKB-UniRule"/>
</dbReference>
<reference evidence="13" key="1">
    <citation type="submission" date="2021-05" db="EMBL/GenBank/DDBJ databases">
        <authorList>
            <person name="Alioto T."/>
            <person name="Alioto T."/>
            <person name="Gomez Garrido J."/>
        </authorList>
    </citation>
    <scope>NUCLEOTIDE SEQUENCE</scope>
</reference>
<feature type="domain" description="C2H2-type" evidence="11">
    <location>
        <begin position="524"/>
        <end position="551"/>
    </location>
</feature>
<feature type="binding site" evidence="9">
    <location>
        <position position="67"/>
    </location>
    <ligand>
        <name>Zn(2+)</name>
        <dbReference type="ChEBI" id="CHEBI:29105"/>
    </ligand>
</feature>
<evidence type="ECO:0000256" key="7">
    <source>
        <dbReference type="ARBA" id="ARBA00023242"/>
    </source>
</evidence>
<feature type="domain" description="C2H2-type" evidence="11">
    <location>
        <begin position="439"/>
        <end position="466"/>
    </location>
</feature>
<dbReference type="AlphaFoldDB" id="A0A8D8DC85"/>
<dbReference type="InterPro" id="IPR050589">
    <property type="entry name" value="Ikaros_C2H2-ZF"/>
</dbReference>
<evidence type="ECO:0000313" key="13">
    <source>
        <dbReference type="EMBL" id="CAG6510069.1"/>
    </source>
</evidence>
<keyword evidence="2 9" id="KW-0479">Metal-binding</keyword>
<name>A0A8D8DC85_CULPI</name>
<dbReference type="PANTHER" id="PTHR24404:SF114">
    <property type="entry name" value="KLUMPFUSS, ISOFORM B-RELATED"/>
    <property type="match status" value="1"/>
</dbReference>
<dbReference type="SMART" id="SM00355">
    <property type="entry name" value="ZnF_C2H2"/>
    <property type="match status" value="10"/>
</dbReference>
<dbReference type="PROSITE" id="PS50157">
    <property type="entry name" value="ZINC_FINGER_C2H2_2"/>
    <property type="match status" value="6"/>
</dbReference>
<dbReference type="InterPro" id="IPR012934">
    <property type="entry name" value="Znf_AD"/>
</dbReference>
<feature type="region of interest" description="Disordered" evidence="10">
    <location>
        <begin position="190"/>
        <end position="247"/>
    </location>
</feature>
<feature type="domain" description="C2H2-type" evidence="11">
    <location>
        <begin position="467"/>
        <end position="495"/>
    </location>
</feature>
<evidence type="ECO:0000256" key="4">
    <source>
        <dbReference type="ARBA" id="ARBA00022771"/>
    </source>
</evidence>
<evidence type="ECO:0000259" key="11">
    <source>
        <dbReference type="PROSITE" id="PS50157"/>
    </source>
</evidence>
<dbReference type="Pfam" id="PF00096">
    <property type="entry name" value="zf-C2H2"/>
    <property type="match status" value="3"/>
</dbReference>
<dbReference type="EMBL" id="HBUE01161143">
    <property type="protein sequence ID" value="CAG6510069.1"/>
    <property type="molecule type" value="Transcribed_RNA"/>
</dbReference>
<evidence type="ECO:0000256" key="2">
    <source>
        <dbReference type="ARBA" id="ARBA00022723"/>
    </source>
</evidence>
<evidence type="ECO:0000256" key="10">
    <source>
        <dbReference type="SAM" id="MobiDB-lite"/>
    </source>
</evidence>
<dbReference type="Pfam" id="PF13912">
    <property type="entry name" value="zf-C2H2_6"/>
    <property type="match status" value="2"/>
</dbReference>
<dbReference type="PANTHER" id="PTHR24404">
    <property type="entry name" value="ZINC FINGER PROTEIN"/>
    <property type="match status" value="1"/>
</dbReference>
<feature type="domain" description="C2H2-type" evidence="11">
    <location>
        <begin position="382"/>
        <end position="409"/>
    </location>
</feature>
<evidence type="ECO:0000256" key="8">
    <source>
        <dbReference type="PROSITE-ProRule" id="PRU00042"/>
    </source>
</evidence>
<feature type="binding site" evidence="9">
    <location>
        <position position="64"/>
    </location>
    <ligand>
        <name>Zn(2+)</name>
        <dbReference type="ChEBI" id="CHEBI:29105"/>
    </ligand>
</feature>
<dbReference type="InterPro" id="IPR013087">
    <property type="entry name" value="Znf_C2H2_type"/>
</dbReference>
<dbReference type="Pfam" id="PF07776">
    <property type="entry name" value="zf-AD"/>
    <property type="match status" value="1"/>
</dbReference>
<feature type="domain" description="C2H2-type" evidence="11">
    <location>
        <begin position="356"/>
        <end position="379"/>
    </location>
</feature>
<comment type="subcellular location">
    <subcellularLocation>
        <location evidence="1">Nucleus</location>
    </subcellularLocation>
</comment>
<feature type="binding site" evidence="9">
    <location>
        <position position="13"/>
    </location>
    <ligand>
        <name>Zn(2+)</name>
        <dbReference type="ChEBI" id="CHEBI:29105"/>
    </ligand>
</feature>
<evidence type="ECO:0000256" key="1">
    <source>
        <dbReference type="ARBA" id="ARBA00004123"/>
    </source>
</evidence>
<dbReference type="PROSITE" id="PS51915">
    <property type="entry name" value="ZAD"/>
    <property type="match status" value="1"/>
</dbReference>
<dbReference type="GO" id="GO:0000978">
    <property type="term" value="F:RNA polymerase II cis-regulatory region sequence-specific DNA binding"/>
    <property type="evidence" value="ECO:0007669"/>
    <property type="project" value="TreeGrafter"/>
</dbReference>
<dbReference type="GO" id="GO:0003700">
    <property type="term" value="F:DNA-binding transcription factor activity"/>
    <property type="evidence" value="ECO:0007669"/>
    <property type="project" value="TreeGrafter"/>
</dbReference>
<evidence type="ECO:0000256" key="3">
    <source>
        <dbReference type="ARBA" id="ARBA00022737"/>
    </source>
</evidence>
<evidence type="ECO:0000256" key="5">
    <source>
        <dbReference type="ARBA" id="ARBA00022833"/>
    </source>
</evidence>
<proteinExistence type="predicted"/>
<sequence length="722" mass="83674">MIAFKLERFPHVCRTCLQPKAKSQMTSLGETRDKDGGTRLIDLLDELTFPIPEELNHLTPGSICSDCLEQLDQFLEYRKGLNYVLKFIFGMAQLKKGNVTTLKELFTEDKEYVTALLKRLQILDKAELRLEDLVGEFSKYDINGVTDVKRERTGGEEDFDADFLEDALVKVEVDDGSMIVEYLESAVKRRRGRPKKVEGSPKVKRRGRPRKVIEDSDEDEDDDDQPLQNLKNEMLESSGVTEDGGDLSENDMLIERLSNASEHFAGHALVEMLESAEDGHFDGGMEDSDGEFELDEDLLQRSRQSKKGKRNSSPRSQRKGTLQQCTKCKFKTYYPRTFEAHMEKHDRKERNSGGGWHCKRCDEEFETKKALDKHKRQEHRDYMCDTCGLSFEQKFALETHRKRHADVRQYKCDYCPMEYFTRPEMLLHTKQVHLNAFEVKCPECNLTFKTKSTLNQHLKSHTNQRTHTCAMCGFGFKSYTHLNRHVKSVHQDFRFQCEHCEISYGRKDKLRMHMEKVHNIQTYFVCDICLQSYNARDKLEEHKTHHENPKPLQCGVCLTAYVSQEEFNSHLCITYKDDYVCCERDFKYHFYYNKHMFLVHGLKTNVRVKPTQGLLLGQVRAMRKQAERCPRCEREFPTRNQKKQHMIACRGDGGGDGQDFMGATEIPVVMAEEGEKPVVGGGTLLGTTNPQQQDDDGCVTYEIEYVDNYDSKEDIARKVNLV</sequence>
<accession>A0A8D8DC85</accession>
<dbReference type="EMBL" id="HBUE01266335">
    <property type="protein sequence ID" value="CAG6561473.1"/>
    <property type="molecule type" value="Transcribed_RNA"/>
</dbReference>
<feature type="domain" description="C2H2-type" evidence="11">
    <location>
        <begin position="495"/>
        <end position="518"/>
    </location>
</feature>
<dbReference type="SMART" id="SM00384">
    <property type="entry name" value="AT_hook"/>
    <property type="match status" value="2"/>
</dbReference>
<feature type="domain" description="ZAD" evidence="12">
    <location>
        <begin position="11"/>
        <end position="91"/>
    </location>
</feature>
<dbReference type="GO" id="GO:0006357">
    <property type="term" value="P:regulation of transcription by RNA polymerase II"/>
    <property type="evidence" value="ECO:0007669"/>
    <property type="project" value="TreeGrafter"/>
</dbReference>
<feature type="binding site" evidence="9">
    <location>
        <position position="16"/>
    </location>
    <ligand>
        <name>Zn(2+)</name>
        <dbReference type="ChEBI" id="CHEBI:29105"/>
    </ligand>
</feature>
<dbReference type="PROSITE" id="PS00028">
    <property type="entry name" value="ZINC_FINGER_C2H2_1"/>
    <property type="match status" value="5"/>
</dbReference>
<organism evidence="13">
    <name type="scientific">Culex pipiens</name>
    <name type="common">House mosquito</name>
    <dbReference type="NCBI Taxonomy" id="7175"/>
    <lineage>
        <taxon>Eukaryota</taxon>
        <taxon>Metazoa</taxon>
        <taxon>Ecdysozoa</taxon>
        <taxon>Arthropoda</taxon>
        <taxon>Hexapoda</taxon>
        <taxon>Insecta</taxon>
        <taxon>Pterygota</taxon>
        <taxon>Neoptera</taxon>
        <taxon>Endopterygota</taxon>
        <taxon>Diptera</taxon>
        <taxon>Nematocera</taxon>
        <taxon>Culicoidea</taxon>
        <taxon>Culicidae</taxon>
        <taxon>Culicinae</taxon>
        <taxon>Culicini</taxon>
        <taxon>Culex</taxon>
        <taxon>Culex</taxon>
    </lineage>
</organism>
<dbReference type="SMART" id="SM00868">
    <property type="entry name" value="zf-AD"/>
    <property type="match status" value="1"/>
</dbReference>
<feature type="region of interest" description="Disordered" evidence="10">
    <location>
        <begin position="301"/>
        <end position="323"/>
    </location>
</feature>
<dbReference type="InterPro" id="IPR036236">
    <property type="entry name" value="Znf_C2H2_sf"/>
</dbReference>
<evidence type="ECO:0000259" key="12">
    <source>
        <dbReference type="PROSITE" id="PS51915"/>
    </source>
</evidence>